<keyword evidence="10 12" id="KW-0289">Folate biosynthesis</keyword>
<proteinExistence type="inferred from homology"/>
<comment type="pathway">
    <text evidence="3 12">Cofactor biosynthesis; tetrahydrofolate biosynthesis; 7,8-dihydrofolate from 2-amino-4-hydroxy-6-hydroxymethyl-7,8-dihydropteridine diphosphate and 4-aminobenzoate: step 1/2.</text>
</comment>
<comment type="function">
    <text evidence="12">Catalyzes the condensation of para-aminobenzoate (pABA) with 6-hydroxymethyl-7,8-dihydropterin diphosphate (DHPt-PP) to form 7,8-dihydropteroate (H2Pte), the immediate precursor of folate derivatives.</text>
</comment>
<dbReference type="OrthoDB" id="9811744at2"/>
<dbReference type="PROSITE" id="PS00793">
    <property type="entry name" value="DHPS_2"/>
    <property type="match status" value="1"/>
</dbReference>
<evidence type="ECO:0000256" key="11">
    <source>
        <dbReference type="ARBA" id="ARBA00030193"/>
    </source>
</evidence>
<dbReference type="UniPathway" id="UPA00077">
    <property type="reaction ID" value="UER00156"/>
</dbReference>
<dbReference type="InterPro" id="IPR011005">
    <property type="entry name" value="Dihydropteroate_synth-like_sf"/>
</dbReference>
<comment type="catalytic activity">
    <reaction evidence="1">
        <text>(7,8-dihydropterin-6-yl)methyl diphosphate + 4-aminobenzoate = 7,8-dihydropteroate + diphosphate</text>
        <dbReference type="Rhea" id="RHEA:19949"/>
        <dbReference type="ChEBI" id="CHEBI:17836"/>
        <dbReference type="ChEBI" id="CHEBI:17839"/>
        <dbReference type="ChEBI" id="CHEBI:33019"/>
        <dbReference type="ChEBI" id="CHEBI:72950"/>
        <dbReference type="EC" id="2.5.1.15"/>
    </reaction>
</comment>
<sequence length="313" mass="33241">MTGAERTDVEPKRTALGWQRWENLPTGRTLVMGILNVTPDSFSDGGQHDTHRAAVEHGRLLAEQGADMVDVGGESTRPGSIRVDPAEERRRILPVIRELTDAGILVTVDTINASTAEAALDAGAHCVNDVSGVSTSQDMVDLVAERQVPYILMHSRGNPGTMDALAVYEDLVTDVLRESAEVAERFLTAGLDPSKLILDPGLGFAKGGQQDWDLLRALPQFIATGYPILVAASRKRFVGNLLATDGAPRAVGERDVATAAISALAADRGAWAVRVHDVPTTRDAVAVAHAWAGVNPPVLSPSPLGTEETGERP</sequence>
<dbReference type="GO" id="GO:0004156">
    <property type="term" value="F:dihydropteroate synthase activity"/>
    <property type="evidence" value="ECO:0007669"/>
    <property type="project" value="UniProtKB-EC"/>
</dbReference>
<name>A0A3N3ZWF6_9MICC</name>
<evidence type="ECO:0000259" key="13">
    <source>
        <dbReference type="PROSITE" id="PS50972"/>
    </source>
</evidence>
<dbReference type="Proteomes" id="UP000270616">
    <property type="component" value="Unassembled WGS sequence"/>
</dbReference>
<keyword evidence="7 12" id="KW-0808">Transferase</keyword>
<keyword evidence="15" id="KW-1185">Reference proteome</keyword>
<evidence type="ECO:0000313" key="14">
    <source>
        <dbReference type="EMBL" id="ROZ62800.1"/>
    </source>
</evidence>
<evidence type="ECO:0000313" key="15">
    <source>
        <dbReference type="Proteomes" id="UP000270616"/>
    </source>
</evidence>
<evidence type="ECO:0000256" key="6">
    <source>
        <dbReference type="ARBA" id="ARBA00016919"/>
    </source>
</evidence>
<dbReference type="CDD" id="cd00739">
    <property type="entry name" value="DHPS"/>
    <property type="match status" value="1"/>
</dbReference>
<dbReference type="InterPro" id="IPR000489">
    <property type="entry name" value="Pterin-binding_dom"/>
</dbReference>
<dbReference type="InterPro" id="IPR006390">
    <property type="entry name" value="DHP_synth_dom"/>
</dbReference>
<dbReference type="PROSITE" id="PS50972">
    <property type="entry name" value="PTERIN_BINDING"/>
    <property type="match status" value="1"/>
</dbReference>
<gene>
    <name evidence="14" type="primary">folP</name>
    <name evidence="14" type="ORF">EDL96_08450</name>
</gene>
<dbReference type="GO" id="GO:0046656">
    <property type="term" value="P:folic acid biosynthetic process"/>
    <property type="evidence" value="ECO:0007669"/>
    <property type="project" value="UniProtKB-KW"/>
</dbReference>
<dbReference type="SUPFAM" id="SSF51717">
    <property type="entry name" value="Dihydropteroate synthetase-like"/>
    <property type="match status" value="1"/>
</dbReference>
<dbReference type="AlphaFoldDB" id="A0A3N3ZWF6"/>
<dbReference type="PANTHER" id="PTHR20941:SF1">
    <property type="entry name" value="FOLIC ACID SYNTHESIS PROTEIN FOL1"/>
    <property type="match status" value="1"/>
</dbReference>
<evidence type="ECO:0000256" key="5">
    <source>
        <dbReference type="ARBA" id="ARBA00012458"/>
    </source>
</evidence>
<reference evidence="14 15" key="1">
    <citation type="submission" date="2018-10" db="EMBL/GenBank/DDBJ databases">
        <title>Kocuria sp. M5W7-7, whole genome shotgun sequence.</title>
        <authorList>
            <person name="Tuo L."/>
        </authorList>
    </citation>
    <scope>NUCLEOTIDE SEQUENCE [LARGE SCALE GENOMIC DNA]</scope>
    <source>
        <strain evidence="14 15">M5W7-7</strain>
    </source>
</reference>
<evidence type="ECO:0000256" key="4">
    <source>
        <dbReference type="ARBA" id="ARBA00009503"/>
    </source>
</evidence>
<evidence type="ECO:0000256" key="1">
    <source>
        <dbReference type="ARBA" id="ARBA00000012"/>
    </source>
</evidence>
<dbReference type="NCBIfam" id="TIGR01496">
    <property type="entry name" value="DHPS"/>
    <property type="match status" value="1"/>
</dbReference>
<protein>
    <recommendedName>
        <fullName evidence="6 12">Dihydropteroate synthase</fullName>
        <shortName evidence="12">DHPS</shortName>
        <ecNumber evidence="5 12">2.5.1.15</ecNumber>
    </recommendedName>
    <alternativeName>
        <fullName evidence="11 12">Dihydropteroate pyrophosphorylase</fullName>
    </alternativeName>
</protein>
<comment type="cofactor">
    <cofactor evidence="2 12">
        <name>Mg(2+)</name>
        <dbReference type="ChEBI" id="CHEBI:18420"/>
    </cofactor>
</comment>
<dbReference type="FunFam" id="3.20.20.20:FF:000006">
    <property type="entry name" value="Dihydropteroate synthase"/>
    <property type="match status" value="1"/>
</dbReference>
<dbReference type="PANTHER" id="PTHR20941">
    <property type="entry name" value="FOLATE SYNTHESIS PROTEINS"/>
    <property type="match status" value="1"/>
</dbReference>
<dbReference type="EMBL" id="RKMF01000010">
    <property type="protein sequence ID" value="ROZ62800.1"/>
    <property type="molecule type" value="Genomic_DNA"/>
</dbReference>
<evidence type="ECO:0000256" key="7">
    <source>
        <dbReference type="ARBA" id="ARBA00022679"/>
    </source>
</evidence>
<keyword evidence="8 12" id="KW-0479">Metal-binding</keyword>
<dbReference type="EC" id="2.5.1.15" evidence="5 12"/>
<accession>A0A3N3ZWF6</accession>
<evidence type="ECO:0000256" key="2">
    <source>
        <dbReference type="ARBA" id="ARBA00001946"/>
    </source>
</evidence>
<evidence type="ECO:0000256" key="10">
    <source>
        <dbReference type="ARBA" id="ARBA00022909"/>
    </source>
</evidence>
<dbReference type="RefSeq" id="WP_123825358.1">
    <property type="nucleotide sequence ID" value="NZ_RKMF01000010.1"/>
</dbReference>
<dbReference type="GO" id="GO:0005829">
    <property type="term" value="C:cytosol"/>
    <property type="evidence" value="ECO:0007669"/>
    <property type="project" value="TreeGrafter"/>
</dbReference>
<dbReference type="InterPro" id="IPR045031">
    <property type="entry name" value="DHP_synth-like"/>
</dbReference>
<evidence type="ECO:0000256" key="8">
    <source>
        <dbReference type="ARBA" id="ARBA00022723"/>
    </source>
</evidence>
<evidence type="ECO:0000256" key="3">
    <source>
        <dbReference type="ARBA" id="ARBA00004763"/>
    </source>
</evidence>
<feature type="domain" description="Pterin-binding" evidence="13">
    <location>
        <begin position="29"/>
        <end position="286"/>
    </location>
</feature>
<dbReference type="GO" id="GO:0046654">
    <property type="term" value="P:tetrahydrofolate biosynthetic process"/>
    <property type="evidence" value="ECO:0007669"/>
    <property type="project" value="UniProtKB-UniPathway"/>
</dbReference>
<evidence type="ECO:0000256" key="12">
    <source>
        <dbReference type="RuleBase" id="RU361205"/>
    </source>
</evidence>
<comment type="caution">
    <text evidence="14">The sequence shown here is derived from an EMBL/GenBank/DDBJ whole genome shotgun (WGS) entry which is preliminary data.</text>
</comment>
<dbReference type="GO" id="GO:0046872">
    <property type="term" value="F:metal ion binding"/>
    <property type="evidence" value="ECO:0007669"/>
    <property type="project" value="UniProtKB-KW"/>
</dbReference>
<evidence type="ECO:0000256" key="9">
    <source>
        <dbReference type="ARBA" id="ARBA00022842"/>
    </source>
</evidence>
<keyword evidence="9 12" id="KW-0460">Magnesium</keyword>
<comment type="similarity">
    <text evidence="4 12">Belongs to the DHPS family.</text>
</comment>
<dbReference type="PROSITE" id="PS00792">
    <property type="entry name" value="DHPS_1"/>
    <property type="match status" value="1"/>
</dbReference>
<dbReference type="Pfam" id="PF00809">
    <property type="entry name" value="Pterin_bind"/>
    <property type="match status" value="1"/>
</dbReference>
<dbReference type="Gene3D" id="3.20.20.20">
    <property type="entry name" value="Dihydropteroate synthase-like"/>
    <property type="match status" value="1"/>
</dbReference>
<organism evidence="14 15">
    <name type="scientific">Kocuria soli</name>
    <dbReference type="NCBI Taxonomy" id="2485125"/>
    <lineage>
        <taxon>Bacteria</taxon>
        <taxon>Bacillati</taxon>
        <taxon>Actinomycetota</taxon>
        <taxon>Actinomycetes</taxon>
        <taxon>Micrococcales</taxon>
        <taxon>Micrococcaceae</taxon>
        <taxon>Kocuria</taxon>
    </lineage>
</organism>